<feature type="domain" description="Amidase" evidence="1">
    <location>
        <begin position="22"/>
        <end position="442"/>
    </location>
</feature>
<comment type="caution">
    <text evidence="2">The sequence shown here is derived from an EMBL/GenBank/DDBJ whole genome shotgun (WGS) entry which is preliminary data.</text>
</comment>
<dbReference type="InterPro" id="IPR020556">
    <property type="entry name" value="Amidase_CS"/>
</dbReference>
<gene>
    <name evidence="2" type="ORF">FHS44_002899</name>
</gene>
<dbReference type="PROSITE" id="PS00571">
    <property type="entry name" value="AMIDASES"/>
    <property type="match status" value="1"/>
</dbReference>
<dbReference type="SUPFAM" id="SSF75304">
    <property type="entry name" value="Amidase signature (AS) enzymes"/>
    <property type="match status" value="1"/>
</dbReference>
<protein>
    <submittedName>
        <fullName evidence="2">Amidase</fullName>
        <ecNumber evidence="2">3.5.1.4</ecNumber>
    </submittedName>
</protein>
<reference evidence="2 3" key="1">
    <citation type="submission" date="2020-08" db="EMBL/GenBank/DDBJ databases">
        <title>Genomic Encyclopedia of Type Strains, Phase III (KMG-III): the genomes of soil and plant-associated and newly described type strains.</title>
        <authorList>
            <person name="Whitman W."/>
        </authorList>
    </citation>
    <scope>NUCLEOTIDE SEQUENCE [LARGE SCALE GENOMIC DNA]</scope>
    <source>
        <strain evidence="2 3">CECT 8840</strain>
    </source>
</reference>
<evidence type="ECO:0000259" key="1">
    <source>
        <dbReference type="Pfam" id="PF01425"/>
    </source>
</evidence>
<keyword evidence="2" id="KW-0378">Hydrolase</keyword>
<dbReference type="RefSeq" id="WP_184714442.1">
    <property type="nucleotide sequence ID" value="NZ_JACHJP010000002.1"/>
</dbReference>
<accession>A0A7W7QLW7</accession>
<evidence type="ECO:0000313" key="3">
    <source>
        <dbReference type="Proteomes" id="UP000552644"/>
    </source>
</evidence>
<dbReference type="InterPro" id="IPR036928">
    <property type="entry name" value="AS_sf"/>
</dbReference>
<dbReference type="PANTHER" id="PTHR11895">
    <property type="entry name" value="TRANSAMIDASE"/>
    <property type="match status" value="1"/>
</dbReference>
<keyword evidence="3" id="KW-1185">Reference proteome</keyword>
<dbReference type="EMBL" id="JACHJP010000002">
    <property type="protein sequence ID" value="MBB4915814.1"/>
    <property type="molecule type" value="Genomic_DNA"/>
</dbReference>
<dbReference type="Gene3D" id="3.90.1300.10">
    <property type="entry name" value="Amidase signature (AS) domain"/>
    <property type="match status" value="1"/>
</dbReference>
<dbReference type="InterPro" id="IPR000120">
    <property type="entry name" value="Amidase"/>
</dbReference>
<dbReference type="Pfam" id="PF01425">
    <property type="entry name" value="Amidase"/>
    <property type="match status" value="1"/>
</dbReference>
<evidence type="ECO:0000313" key="2">
    <source>
        <dbReference type="EMBL" id="MBB4915814.1"/>
    </source>
</evidence>
<proteinExistence type="predicted"/>
<dbReference type="InterPro" id="IPR023631">
    <property type="entry name" value="Amidase_dom"/>
</dbReference>
<dbReference type="GO" id="GO:0004040">
    <property type="term" value="F:amidase activity"/>
    <property type="evidence" value="ECO:0007669"/>
    <property type="project" value="UniProtKB-EC"/>
</dbReference>
<dbReference type="Proteomes" id="UP000552644">
    <property type="component" value="Unassembled WGS sequence"/>
</dbReference>
<organism evidence="2 3">
    <name type="scientific">Streptosporangium saharense</name>
    <dbReference type="NCBI Taxonomy" id="1706840"/>
    <lineage>
        <taxon>Bacteria</taxon>
        <taxon>Bacillati</taxon>
        <taxon>Actinomycetota</taxon>
        <taxon>Actinomycetes</taxon>
        <taxon>Streptosporangiales</taxon>
        <taxon>Streptosporangiaceae</taxon>
        <taxon>Streptosporangium</taxon>
    </lineage>
</organism>
<dbReference type="AlphaFoldDB" id="A0A7W7QLW7"/>
<name>A0A7W7QLW7_9ACTN</name>
<dbReference type="PANTHER" id="PTHR11895:SF76">
    <property type="entry name" value="INDOLEACETAMIDE HYDROLASE"/>
    <property type="match status" value="1"/>
</dbReference>
<sequence>MFYLTALEMLELLRTRQVGAVELLRAHLRRIEEVNPRVNAIVTLTAERALAEAEQADRDLARGEWRGPLHGLPVAHKDLTETAGIRTTYGSPLFADHVPPRDSLLVRRMREAGAITLGKTNTPEFGTGSHTVNELFGVTRNPYDLSRSAGGSSGGAAAALAAGMVPLADGSDMGGSLRNPASFCNVVGLRPTPGRVPAPSPTAAWFTLGVPGPMARTVTDLALLMSVISGFDASSPLSVTESGAAFAGSLETDPARLRIAWSPDLGGLPVDPETARVTALAPRVLEGLGARVEQVRLDLSDAEEAFRVYRAWYYALSYGGMPAERLGANVRWNVEQGLKVTGADLARAERLRSGLYRRMSRFFGDHDFLVAPVSQVPPFPVGEPYVSEIAGEPMPDYLAWMRSAYWVSVLHAPAISVPCGFTGDGLPVGVQIVGRPFDDLGVLRLAHVFERATGHGARRPALR</sequence>
<dbReference type="NCBIfam" id="NF005686">
    <property type="entry name" value="PRK07486.1"/>
    <property type="match status" value="1"/>
</dbReference>
<dbReference type="EC" id="3.5.1.4" evidence="2"/>